<evidence type="ECO:0000313" key="2">
    <source>
        <dbReference type="Proteomes" id="UP000055024"/>
    </source>
</evidence>
<accession>A0A0V1HRR3</accession>
<evidence type="ECO:0000313" key="1">
    <source>
        <dbReference type="EMBL" id="KRZ13293.1"/>
    </source>
</evidence>
<organism evidence="1 2">
    <name type="scientific">Trichinella zimbabwensis</name>
    <dbReference type="NCBI Taxonomy" id="268475"/>
    <lineage>
        <taxon>Eukaryota</taxon>
        <taxon>Metazoa</taxon>
        <taxon>Ecdysozoa</taxon>
        <taxon>Nematoda</taxon>
        <taxon>Enoplea</taxon>
        <taxon>Dorylaimia</taxon>
        <taxon>Trichinellida</taxon>
        <taxon>Trichinellidae</taxon>
        <taxon>Trichinella</taxon>
    </lineage>
</organism>
<proteinExistence type="predicted"/>
<sequence length="86" mass="9655">MLMSAEIRSRGEMSSLQAKRNLCKQILCNLADDQSPGLFAMAAVFLPCHHRFLFSMACRWRCYGVIDPDIKQAVLTFDRADSSKAA</sequence>
<dbReference type="AlphaFoldDB" id="A0A0V1HRR3"/>
<dbReference type="Proteomes" id="UP000055024">
    <property type="component" value="Unassembled WGS sequence"/>
</dbReference>
<gene>
    <name evidence="1" type="ORF">T11_17101</name>
</gene>
<reference evidence="1 2" key="1">
    <citation type="submission" date="2015-01" db="EMBL/GenBank/DDBJ databases">
        <title>Evolution of Trichinella species and genotypes.</title>
        <authorList>
            <person name="Korhonen P.K."/>
            <person name="Edoardo P."/>
            <person name="Giuseppe L.R."/>
            <person name="Gasser R.B."/>
        </authorList>
    </citation>
    <scope>NUCLEOTIDE SEQUENCE [LARGE SCALE GENOMIC DNA]</scope>
    <source>
        <strain evidence="1">ISS1029</strain>
    </source>
</reference>
<protein>
    <submittedName>
        <fullName evidence="1">Uncharacterized protein</fullName>
    </submittedName>
</protein>
<name>A0A0V1HRR3_9BILA</name>
<comment type="caution">
    <text evidence="1">The sequence shown here is derived from an EMBL/GenBank/DDBJ whole genome shotgun (WGS) entry which is preliminary data.</text>
</comment>
<keyword evidence="2" id="KW-1185">Reference proteome</keyword>
<dbReference type="EMBL" id="JYDP01000033">
    <property type="protein sequence ID" value="KRZ13293.1"/>
    <property type="molecule type" value="Genomic_DNA"/>
</dbReference>